<dbReference type="AlphaFoldDB" id="A0A9X2ZGZ7"/>
<evidence type="ECO:0000256" key="4">
    <source>
        <dbReference type="ARBA" id="ARBA00023136"/>
    </source>
</evidence>
<keyword evidence="4" id="KW-0472">Membrane</keyword>
<dbReference type="InterPro" id="IPR011990">
    <property type="entry name" value="TPR-like_helical_dom_sf"/>
</dbReference>
<dbReference type="GO" id="GO:0009279">
    <property type="term" value="C:cell outer membrane"/>
    <property type="evidence" value="ECO:0007669"/>
    <property type="project" value="UniProtKB-SubCell"/>
</dbReference>
<keyword evidence="10" id="KW-1185">Reference proteome</keyword>
<dbReference type="InterPro" id="IPR012944">
    <property type="entry name" value="SusD_RagB_dom"/>
</dbReference>
<feature type="chain" id="PRO_5040928181" evidence="6">
    <location>
        <begin position="21"/>
        <end position="504"/>
    </location>
</feature>
<reference evidence="9" key="1">
    <citation type="submission" date="2022-10" db="EMBL/GenBank/DDBJ databases">
        <title>Two novel species of Flavobacterium.</title>
        <authorList>
            <person name="Liu Q."/>
            <person name="Xin Y.-H."/>
        </authorList>
    </citation>
    <scope>NUCLEOTIDE SEQUENCE</scope>
    <source>
        <strain evidence="9">LS1R49</strain>
    </source>
</reference>
<dbReference type="Gene3D" id="1.25.40.390">
    <property type="match status" value="1"/>
</dbReference>
<evidence type="ECO:0000256" key="6">
    <source>
        <dbReference type="SAM" id="SignalP"/>
    </source>
</evidence>
<dbReference type="RefSeq" id="WP_264207270.1">
    <property type="nucleotide sequence ID" value="NZ_JAOZEW010000017.1"/>
</dbReference>
<evidence type="ECO:0000259" key="7">
    <source>
        <dbReference type="Pfam" id="PF07980"/>
    </source>
</evidence>
<organism evidence="9 10">
    <name type="scientific">Flavobacterium shii</name>
    <dbReference type="NCBI Taxonomy" id="2987687"/>
    <lineage>
        <taxon>Bacteria</taxon>
        <taxon>Pseudomonadati</taxon>
        <taxon>Bacteroidota</taxon>
        <taxon>Flavobacteriia</taxon>
        <taxon>Flavobacteriales</taxon>
        <taxon>Flavobacteriaceae</taxon>
        <taxon>Flavobacterium</taxon>
    </lineage>
</organism>
<comment type="similarity">
    <text evidence="2">Belongs to the SusD family.</text>
</comment>
<dbReference type="EMBL" id="JAOZEW010000017">
    <property type="protein sequence ID" value="MCV9929175.1"/>
    <property type="molecule type" value="Genomic_DNA"/>
</dbReference>
<comment type="caution">
    <text evidence="9">The sequence shown here is derived from an EMBL/GenBank/DDBJ whole genome shotgun (WGS) entry which is preliminary data.</text>
</comment>
<feature type="domain" description="RagB/SusD" evidence="7">
    <location>
        <begin position="282"/>
        <end position="503"/>
    </location>
</feature>
<dbReference type="Pfam" id="PF14322">
    <property type="entry name" value="SusD-like_3"/>
    <property type="match status" value="1"/>
</dbReference>
<name>A0A9X2ZGZ7_9FLAO</name>
<evidence type="ECO:0000313" key="9">
    <source>
        <dbReference type="EMBL" id="MCV9929175.1"/>
    </source>
</evidence>
<protein>
    <submittedName>
        <fullName evidence="9">RagB/SusD family nutrient uptake outer membrane protein</fullName>
    </submittedName>
</protein>
<evidence type="ECO:0000256" key="3">
    <source>
        <dbReference type="ARBA" id="ARBA00022729"/>
    </source>
</evidence>
<dbReference type="CDD" id="cd08977">
    <property type="entry name" value="SusD"/>
    <property type="match status" value="1"/>
</dbReference>
<dbReference type="InterPro" id="IPR033985">
    <property type="entry name" value="SusD-like_N"/>
</dbReference>
<evidence type="ECO:0000256" key="1">
    <source>
        <dbReference type="ARBA" id="ARBA00004442"/>
    </source>
</evidence>
<keyword evidence="5" id="KW-0998">Cell outer membrane</keyword>
<gene>
    <name evidence="9" type="ORF">OIU83_16030</name>
</gene>
<evidence type="ECO:0000313" key="10">
    <source>
        <dbReference type="Proteomes" id="UP001151079"/>
    </source>
</evidence>
<evidence type="ECO:0000259" key="8">
    <source>
        <dbReference type="Pfam" id="PF14322"/>
    </source>
</evidence>
<dbReference type="Proteomes" id="UP001151079">
    <property type="component" value="Unassembled WGS sequence"/>
</dbReference>
<dbReference type="PROSITE" id="PS51257">
    <property type="entry name" value="PROKAR_LIPOPROTEIN"/>
    <property type="match status" value="1"/>
</dbReference>
<dbReference type="SUPFAM" id="SSF48452">
    <property type="entry name" value="TPR-like"/>
    <property type="match status" value="1"/>
</dbReference>
<sequence length="504" mass="56209">MKKIYISMFVLSAFFFSGCADDYLDVKQTETVSTDDIELFNNDNGAKTFVTAIYSKFLDWDMSSFGWIGLASITSDDADKGSTPSDVGTDKDVLDALTYNSSNPSAESTFNANYDGINRCNQALAILPKLSKADPALRERLMGEAKFLRAFMYFTLVKCYGGVPIVDHLSSIPLSAEDKAMQLTRKTAAEVYAFIEKDLNDAIAILPNKSAYSSDEKARASKGAAYALLAKVNLYQKNWQKVVDNCNLVTGYIIVSDYAKMFRLEGENDAESIFEINGVGSVPVRGIQGYSNTQGVRDSFGWGFNQPSKSLLNAYEPDDVRKDATIIFRGTTLYDGREIPQIYTEDDKGNKVVDTTVNPRYNFKAYSSAYTDAWETNANIKYLRYAEVLLMKAEALNELGQTSEAIPLLNQIRHRAGLGDTPAVGQNDVRKAIWKERRVELAFEFDRFFDLVRTGQAKDAFAADKNDVFPNGRVFTVGKNELFPIPDSFIRLSQGMSQQNPNYN</sequence>
<dbReference type="Pfam" id="PF07980">
    <property type="entry name" value="SusD_RagB"/>
    <property type="match status" value="1"/>
</dbReference>
<keyword evidence="3 6" id="KW-0732">Signal</keyword>
<accession>A0A9X2ZGZ7</accession>
<feature type="signal peptide" evidence="6">
    <location>
        <begin position="1"/>
        <end position="20"/>
    </location>
</feature>
<evidence type="ECO:0000256" key="5">
    <source>
        <dbReference type="ARBA" id="ARBA00023237"/>
    </source>
</evidence>
<feature type="domain" description="SusD-like N-terminal" evidence="8">
    <location>
        <begin position="98"/>
        <end position="234"/>
    </location>
</feature>
<evidence type="ECO:0000256" key="2">
    <source>
        <dbReference type="ARBA" id="ARBA00006275"/>
    </source>
</evidence>
<proteinExistence type="inferred from homology"/>
<comment type="subcellular location">
    <subcellularLocation>
        <location evidence="1">Cell outer membrane</location>
    </subcellularLocation>
</comment>